<sequence>MLLLGMPVAICLGASSLLVIILQGMPSQIAVQRFFAGVDVLPLMAIPFFILAGNLMDSGGLAKRLVSLANVFVGRVSGGLGIVTIMGCVFFAAISGSGVATAAAMGAIMIPSMVKRGYDRGFASAVVASASPIGVVIPPSISFIIYAVLTSSSVTDLYQAGIPAGMIMGLCLVVVVLTISKKQGYKGDDHPFSWSEALHAFKDASWALGTPVILIGGVFGGIFTPTESAVVAVVYALLIGLFAYRELKWTDLYRVFLDSAKMTSKIMLIISMALCFAYLLTYNQVPQAVMEMFLSFSENKYVVLMIINLLLLVAGTFMETSAILLITVPILLPVLQKFNIDLVHFGIIISANTAIGLMTPPFGVCLFTTSSIGQTSIQELSRRVIPFIGALIVAMAIITYIPQSVMFMVDLW</sequence>
<dbReference type="Pfam" id="PF06808">
    <property type="entry name" value="DctM"/>
    <property type="match status" value="1"/>
</dbReference>
<feature type="transmembrane region" description="Helical" evidence="7">
    <location>
        <begin position="229"/>
        <end position="245"/>
    </location>
</feature>
<feature type="domain" description="TRAP C4-dicarboxylate transport system permease DctM subunit" evidence="8">
    <location>
        <begin position="1"/>
        <end position="403"/>
    </location>
</feature>
<evidence type="ECO:0000256" key="5">
    <source>
        <dbReference type="ARBA" id="ARBA00022989"/>
    </source>
</evidence>
<feature type="transmembrane region" description="Helical" evidence="7">
    <location>
        <begin position="200"/>
        <end position="223"/>
    </location>
</feature>
<dbReference type="InterPro" id="IPR004681">
    <property type="entry name" value="TRAP_DctM"/>
</dbReference>
<keyword evidence="6 7" id="KW-0472">Membrane</keyword>
<dbReference type="NCBIfam" id="TIGR00786">
    <property type="entry name" value="dctM"/>
    <property type="match status" value="1"/>
</dbReference>
<proteinExistence type="predicted"/>
<keyword evidence="5 7" id="KW-1133">Transmembrane helix</keyword>
<dbReference type="Proteomes" id="UP000055611">
    <property type="component" value="Chromosome"/>
</dbReference>
<reference evidence="9 10" key="1">
    <citation type="journal article" date="2016" name="Front. Microbiol.">
        <title>Genome Sequence of the Piezophilic, Mesophilic Sulfate-Reducing Bacterium Desulfovibrio indicus J2T.</title>
        <authorList>
            <person name="Cao J."/>
            <person name="Maignien L."/>
            <person name="Shao Z."/>
            <person name="Alain K."/>
            <person name="Jebbar M."/>
        </authorList>
    </citation>
    <scope>NUCLEOTIDE SEQUENCE [LARGE SCALE GENOMIC DNA]</scope>
    <source>
        <strain evidence="9 10">J2</strain>
    </source>
</reference>
<name>A0ABM5YRH4_9BACT</name>
<keyword evidence="4 7" id="KW-0812">Transmembrane</keyword>
<evidence type="ECO:0000256" key="1">
    <source>
        <dbReference type="ARBA" id="ARBA00004429"/>
    </source>
</evidence>
<keyword evidence="10" id="KW-1185">Reference proteome</keyword>
<feature type="transmembrane region" description="Helical" evidence="7">
    <location>
        <begin position="302"/>
        <end position="335"/>
    </location>
</feature>
<dbReference type="PANTHER" id="PTHR33362">
    <property type="entry name" value="SIALIC ACID TRAP TRANSPORTER PERMEASE PROTEIN SIAT-RELATED"/>
    <property type="match status" value="1"/>
</dbReference>
<dbReference type="PIRSF" id="PIRSF006066">
    <property type="entry name" value="HI0050"/>
    <property type="match status" value="1"/>
</dbReference>
<comment type="subcellular location">
    <subcellularLocation>
        <location evidence="1">Cell inner membrane</location>
        <topology evidence="1">Multi-pass membrane protein</topology>
    </subcellularLocation>
</comment>
<evidence type="ECO:0000256" key="2">
    <source>
        <dbReference type="ARBA" id="ARBA00022475"/>
    </source>
</evidence>
<feature type="transmembrane region" description="Helical" evidence="7">
    <location>
        <begin position="34"/>
        <end position="56"/>
    </location>
</feature>
<keyword evidence="2" id="KW-1003">Cell membrane</keyword>
<accession>A0ABM5YRH4</accession>
<evidence type="ECO:0000313" key="9">
    <source>
        <dbReference type="EMBL" id="AMK09984.1"/>
    </source>
</evidence>
<evidence type="ECO:0000256" key="3">
    <source>
        <dbReference type="ARBA" id="ARBA00022519"/>
    </source>
</evidence>
<evidence type="ECO:0000256" key="4">
    <source>
        <dbReference type="ARBA" id="ARBA00022692"/>
    </source>
</evidence>
<evidence type="ECO:0000313" key="10">
    <source>
        <dbReference type="Proteomes" id="UP000055611"/>
    </source>
</evidence>
<feature type="transmembrane region" description="Helical" evidence="7">
    <location>
        <begin position="121"/>
        <end position="148"/>
    </location>
</feature>
<evidence type="ECO:0000256" key="6">
    <source>
        <dbReference type="ARBA" id="ARBA00023136"/>
    </source>
</evidence>
<evidence type="ECO:0000256" key="7">
    <source>
        <dbReference type="SAM" id="Phobius"/>
    </source>
</evidence>
<feature type="transmembrane region" description="Helical" evidence="7">
    <location>
        <begin position="76"/>
        <end position="109"/>
    </location>
</feature>
<feature type="transmembrane region" description="Helical" evidence="7">
    <location>
        <begin position="6"/>
        <end position="22"/>
    </location>
</feature>
<gene>
    <name evidence="9" type="ORF">AWY79_02070</name>
</gene>
<feature type="transmembrane region" description="Helical" evidence="7">
    <location>
        <begin position="342"/>
        <end position="364"/>
    </location>
</feature>
<feature type="transmembrane region" description="Helical" evidence="7">
    <location>
        <begin position="384"/>
        <end position="402"/>
    </location>
</feature>
<keyword evidence="3" id="KW-0997">Cell inner membrane</keyword>
<evidence type="ECO:0000259" key="8">
    <source>
        <dbReference type="Pfam" id="PF06808"/>
    </source>
</evidence>
<feature type="transmembrane region" description="Helical" evidence="7">
    <location>
        <begin position="160"/>
        <end position="179"/>
    </location>
</feature>
<dbReference type="EMBL" id="CP014206">
    <property type="protein sequence ID" value="AMK09984.1"/>
    <property type="molecule type" value="Genomic_DNA"/>
</dbReference>
<protein>
    <submittedName>
        <fullName evidence="9">C4-dicarboxylate ABC transporter permease</fullName>
    </submittedName>
</protein>
<feature type="transmembrane region" description="Helical" evidence="7">
    <location>
        <begin position="266"/>
        <end position="282"/>
    </location>
</feature>
<organism evidence="9 10">
    <name type="scientific">Pseudodesulfovibrio indicus</name>
    <dbReference type="NCBI Taxonomy" id="1716143"/>
    <lineage>
        <taxon>Bacteria</taxon>
        <taxon>Pseudomonadati</taxon>
        <taxon>Thermodesulfobacteriota</taxon>
        <taxon>Desulfovibrionia</taxon>
        <taxon>Desulfovibrionales</taxon>
        <taxon>Desulfovibrionaceae</taxon>
    </lineage>
</organism>
<dbReference type="InterPro" id="IPR010656">
    <property type="entry name" value="DctM"/>
</dbReference>